<dbReference type="AlphaFoldDB" id="A0AAE1FVN6"/>
<sequence length="163" mass="18432">MDTHTSSPHPHSYILPSPTLIHPPFPHTHTSSISPHSYIFLSPTSTHAPLNHIHTSHSPSHHYIPSSLYISLIPNTPQSSPYISLIPHTPQSSPYIFLIPPLPYIPLHPHPEPCVLVRIRVSLRKDSSYLLSSALMFRVFRSIVKPLAQTRKQKSVKHEKFDS</sequence>
<dbReference type="Proteomes" id="UP001286313">
    <property type="component" value="Unassembled WGS sequence"/>
</dbReference>
<evidence type="ECO:0000313" key="1">
    <source>
        <dbReference type="EMBL" id="KAK3881533.1"/>
    </source>
</evidence>
<name>A0AAE1FVN6_PETCI</name>
<proteinExistence type="predicted"/>
<comment type="caution">
    <text evidence="1">The sequence shown here is derived from an EMBL/GenBank/DDBJ whole genome shotgun (WGS) entry which is preliminary data.</text>
</comment>
<dbReference type="EMBL" id="JAWQEG010001207">
    <property type="protein sequence ID" value="KAK3881533.1"/>
    <property type="molecule type" value="Genomic_DNA"/>
</dbReference>
<evidence type="ECO:0000313" key="2">
    <source>
        <dbReference type="Proteomes" id="UP001286313"/>
    </source>
</evidence>
<protein>
    <submittedName>
        <fullName evidence="1">Uncharacterized protein</fullName>
    </submittedName>
</protein>
<gene>
    <name evidence="1" type="ORF">Pcinc_014029</name>
</gene>
<accession>A0AAE1FVN6</accession>
<keyword evidence="2" id="KW-1185">Reference proteome</keyword>
<reference evidence="1" key="1">
    <citation type="submission" date="2023-10" db="EMBL/GenBank/DDBJ databases">
        <title>Genome assemblies of two species of porcelain crab, Petrolisthes cinctipes and Petrolisthes manimaculis (Anomura: Porcellanidae).</title>
        <authorList>
            <person name="Angst P."/>
        </authorList>
    </citation>
    <scope>NUCLEOTIDE SEQUENCE</scope>
    <source>
        <strain evidence="1">PB745_01</strain>
        <tissue evidence="1">Gill</tissue>
    </source>
</reference>
<organism evidence="1 2">
    <name type="scientific">Petrolisthes cinctipes</name>
    <name type="common">Flat porcelain crab</name>
    <dbReference type="NCBI Taxonomy" id="88211"/>
    <lineage>
        <taxon>Eukaryota</taxon>
        <taxon>Metazoa</taxon>
        <taxon>Ecdysozoa</taxon>
        <taxon>Arthropoda</taxon>
        <taxon>Crustacea</taxon>
        <taxon>Multicrustacea</taxon>
        <taxon>Malacostraca</taxon>
        <taxon>Eumalacostraca</taxon>
        <taxon>Eucarida</taxon>
        <taxon>Decapoda</taxon>
        <taxon>Pleocyemata</taxon>
        <taxon>Anomura</taxon>
        <taxon>Galatheoidea</taxon>
        <taxon>Porcellanidae</taxon>
        <taxon>Petrolisthes</taxon>
    </lineage>
</organism>